<dbReference type="EMBL" id="QWFX01000016">
    <property type="protein sequence ID" value="RIJ26718.1"/>
    <property type="molecule type" value="Genomic_DNA"/>
</dbReference>
<feature type="transmembrane region" description="Helical" evidence="1">
    <location>
        <begin position="16"/>
        <end position="37"/>
    </location>
</feature>
<keyword evidence="3" id="KW-1185">Reference proteome</keyword>
<accession>A0A399R5V6</accession>
<protein>
    <submittedName>
        <fullName evidence="2">Uncharacterized protein</fullName>
    </submittedName>
</protein>
<organism evidence="2 3">
    <name type="scientific">Henriciella mobilis</name>
    <dbReference type="NCBI Taxonomy" id="2305467"/>
    <lineage>
        <taxon>Bacteria</taxon>
        <taxon>Pseudomonadati</taxon>
        <taxon>Pseudomonadota</taxon>
        <taxon>Alphaproteobacteria</taxon>
        <taxon>Hyphomonadales</taxon>
        <taxon>Hyphomonadaceae</taxon>
        <taxon>Henriciella</taxon>
    </lineage>
</organism>
<dbReference type="RefSeq" id="WP_119377612.1">
    <property type="nucleotide sequence ID" value="NZ_QWFX01000016.1"/>
</dbReference>
<dbReference type="Proteomes" id="UP000266385">
    <property type="component" value="Unassembled WGS sequence"/>
</dbReference>
<keyword evidence="1" id="KW-1133">Transmembrane helix</keyword>
<evidence type="ECO:0000256" key="1">
    <source>
        <dbReference type="SAM" id="Phobius"/>
    </source>
</evidence>
<evidence type="ECO:0000313" key="2">
    <source>
        <dbReference type="EMBL" id="RIJ26718.1"/>
    </source>
</evidence>
<evidence type="ECO:0000313" key="3">
    <source>
        <dbReference type="Proteomes" id="UP000266385"/>
    </source>
</evidence>
<gene>
    <name evidence="2" type="ORF">D1223_17380</name>
</gene>
<reference evidence="2 3" key="1">
    <citation type="submission" date="2018-08" db="EMBL/GenBank/DDBJ databases">
        <title>Henriciella mobilis sp. nov., isolated from seawater.</title>
        <authorList>
            <person name="Cheng H."/>
            <person name="Wu Y.-H."/>
            <person name="Xu X.-W."/>
            <person name="Guo L.-L."/>
        </authorList>
    </citation>
    <scope>NUCLEOTIDE SEQUENCE [LARGE SCALE GENOMIC DNA]</scope>
    <source>
        <strain evidence="2 3">JN25</strain>
    </source>
</reference>
<proteinExistence type="predicted"/>
<keyword evidence="1" id="KW-0812">Transmembrane</keyword>
<comment type="caution">
    <text evidence="2">The sequence shown here is derived from an EMBL/GenBank/DDBJ whole genome shotgun (WGS) entry which is preliminary data.</text>
</comment>
<sequence length="84" mass="8844">MTQVNTSRLAGLGRELVLAVLTASILAPVIIGAASIISDEPGLHTGEAVDAVQCYRLAGGVLEQHATTLELQEQRRAVRNPIAK</sequence>
<dbReference type="AlphaFoldDB" id="A0A399R5V6"/>
<keyword evidence="1" id="KW-0472">Membrane</keyword>
<name>A0A399R5V6_9PROT</name>